<organism evidence="1 2">
    <name type="scientific">Blepharisma stoltei</name>
    <dbReference type="NCBI Taxonomy" id="1481888"/>
    <lineage>
        <taxon>Eukaryota</taxon>
        <taxon>Sar</taxon>
        <taxon>Alveolata</taxon>
        <taxon>Ciliophora</taxon>
        <taxon>Postciliodesmatophora</taxon>
        <taxon>Heterotrichea</taxon>
        <taxon>Heterotrichida</taxon>
        <taxon>Blepharismidae</taxon>
        <taxon>Blepharisma</taxon>
    </lineage>
</organism>
<name>A0AAU9IW81_9CILI</name>
<keyword evidence="2" id="KW-1185">Reference proteome</keyword>
<comment type="caution">
    <text evidence="1">The sequence shown here is derived from an EMBL/GenBank/DDBJ whole genome shotgun (WGS) entry which is preliminary data.</text>
</comment>
<evidence type="ECO:0000313" key="2">
    <source>
        <dbReference type="Proteomes" id="UP001162131"/>
    </source>
</evidence>
<gene>
    <name evidence="1" type="ORF">BSTOLATCC_MIC14698</name>
</gene>
<sequence length="87" mass="9831">MRELDFFPFFYKEESSSTISHSALIVVSIFTKICIYSLIDEEKKAPLISAFDKHFCMWYKSFETNSIISETAGKRLGVISAGAGHTL</sequence>
<dbReference type="AlphaFoldDB" id="A0AAU9IW81"/>
<reference evidence="1" key="1">
    <citation type="submission" date="2021-09" db="EMBL/GenBank/DDBJ databases">
        <authorList>
            <consortium name="AG Swart"/>
            <person name="Singh M."/>
            <person name="Singh A."/>
            <person name="Seah K."/>
            <person name="Emmerich C."/>
        </authorList>
    </citation>
    <scope>NUCLEOTIDE SEQUENCE</scope>
    <source>
        <strain evidence="1">ATCC30299</strain>
    </source>
</reference>
<accession>A0AAU9IW81</accession>
<evidence type="ECO:0000313" key="1">
    <source>
        <dbReference type="EMBL" id="CAG9315955.1"/>
    </source>
</evidence>
<proteinExistence type="predicted"/>
<dbReference type="Proteomes" id="UP001162131">
    <property type="component" value="Unassembled WGS sequence"/>
</dbReference>
<protein>
    <submittedName>
        <fullName evidence="1">Uncharacterized protein</fullName>
    </submittedName>
</protein>
<dbReference type="EMBL" id="CAJZBQ010000014">
    <property type="protein sequence ID" value="CAG9315955.1"/>
    <property type="molecule type" value="Genomic_DNA"/>
</dbReference>